<feature type="domain" description="AMP-dependent synthetase/ligase" evidence="1">
    <location>
        <begin position="13"/>
        <end position="359"/>
    </location>
</feature>
<dbReference type="Pfam" id="PF00501">
    <property type="entry name" value="AMP-binding"/>
    <property type="match status" value="1"/>
</dbReference>
<evidence type="ECO:0000259" key="1">
    <source>
        <dbReference type="Pfam" id="PF00501"/>
    </source>
</evidence>
<dbReference type="GO" id="GO:0016874">
    <property type="term" value="F:ligase activity"/>
    <property type="evidence" value="ECO:0007669"/>
    <property type="project" value="UniProtKB-KW"/>
</dbReference>
<reference evidence="4" key="1">
    <citation type="journal article" date="2019" name="Int. J. Syst. Evol. Microbiol.">
        <title>The Global Catalogue of Microorganisms (GCM) 10K type strain sequencing project: providing services to taxonomists for standard genome sequencing and annotation.</title>
        <authorList>
            <consortium name="The Broad Institute Genomics Platform"/>
            <consortium name="The Broad Institute Genome Sequencing Center for Infectious Disease"/>
            <person name="Wu L."/>
            <person name="Ma J."/>
        </authorList>
    </citation>
    <scope>NUCLEOTIDE SEQUENCE [LARGE SCALE GENOMIC DNA]</scope>
    <source>
        <strain evidence="4">JCM 12393</strain>
    </source>
</reference>
<accession>A0ABP4J756</accession>
<dbReference type="PANTHER" id="PTHR43767:SF7">
    <property type="entry name" value="MEDIUM_LONG-CHAIN-FATTY-ACID--COA LIGASE FADD8"/>
    <property type="match status" value="1"/>
</dbReference>
<dbReference type="SUPFAM" id="SSF56801">
    <property type="entry name" value="Acetyl-CoA synthetase-like"/>
    <property type="match status" value="1"/>
</dbReference>
<comment type="caution">
    <text evidence="3">The sequence shown here is derived from an EMBL/GenBank/DDBJ whole genome shotgun (WGS) entry which is preliminary data.</text>
</comment>
<evidence type="ECO:0000313" key="4">
    <source>
        <dbReference type="Proteomes" id="UP001499863"/>
    </source>
</evidence>
<dbReference type="InterPro" id="IPR020845">
    <property type="entry name" value="AMP-binding_CS"/>
</dbReference>
<name>A0ABP4J756_9ACTN</name>
<evidence type="ECO:0000313" key="3">
    <source>
        <dbReference type="EMBL" id="GAA1407465.1"/>
    </source>
</evidence>
<dbReference type="Gene3D" id="3.30.300.30">
    <property type="match status" value="1"/>
</dbReference>
<dbReference type="InterPro" id="IPR042099">
    <property type="entry name" value="ANL_N_sf"/>
</dbReference>
<evidence type="ECO:0000259" key="2">
    <source>
        <dbReference type="Pfam" id="PF13193"/>
    </source>
</evidence>
<sequence>MRPGYADLILSALRRRPERTAFRFTDDDGAKHTWTYGETAERIERTAAAFGRRGLAPGDGIALLCGPDPRAFTVMAAACLAGLRYTALHPLATADTDRTVLRDSASDRLVVDDTRFASRAHPEGVQALSLTELDSLAADTAPGPGDPRGPALYLFYTGGTTGEPKGVMLRDRSLLANAWAGATWAWPPDTHFLITTPMSHAAGLLVAPGLLRGASFELHSSFDPGRVLDAIEHDGVSATFVVPTMLYALLDHPRLATADLSGLTWVLYGAAPADPARLAEAHRLLGPVLSQHYGQAEAPNALTVLDPAEHRDDPGVLGSCGRPVPGVEIALLDPHGRDVPDGEPGELCARGPLVMDGYWNKPEQTAAALEGGWLHTGDVARRDGTGLITIIDRIKDTIITGGFNVYPREVEDVLATHPAVAAVAVYGTPDPHWGEAVTATVVLHPGRHATPAELTDHVRARRGALWAPKRLHLADALPLTALGKVDKKELRNRS</sequence>
<organism evidence="3 4">
    <name type="scientific">Kitasatospora putterlickiae</name>
    <dbReference type="NCBI Taxonomy" id="221725"/>
    <lineage>
        <taxon>Bacteria</taxon>
        <taxon>Bacillati</taxon>
        <taxon>Actinomycetota</taxon>
        <taxon>Actinomycetes</taxon>
        <taxon>Kitasatosporales</taxon>
        <taxon>Streptomycetaceae</taxon>
        <taxon>Kitasatospora</taxon>
    </lineage>
</organism>
<keyword evidence="3" id="KW-0436">Ligase</keyword>
<dbReference type="EMBL" id="BAAAKJ010000323">
    <property type="protein sequence ID" value="GAA1407465.1"/>
    <property type="molecule type" value="Genomic_DNA"/>
</dbReference>
<dbReference type="InterPro" id="IPR025110">
    <property type="entry name" value="AMP-bd_C"/>
</dbReference>
<dbReference type="PROSITE" id="PS00455">
    <property type="entry name" value="AMP_BINDING"/>
    <property type="match status" value="1"/>
</dbReference>
<feature type="domain" description="AMP-binding enzyme C-terminal" evidence="2">
    <location>
        <begin position="409"/>
        <end position="484"/>
    </location>
</feature>
<dbReference type="Proteomes" id="UP001499863">
    <property type="component" value="Unassembled WGS sequence"/>
</dbReference>
<dbReference type="RefSeq" id="WP_344342269.1">
    <property type="nucleotide sequence ID" value="NZ_BAAAKJ010000323.1"/>
</dbReference>
<protein>
    <submittedName>
        <fullName evidence="3">Fatty-acid--CoA ligase FadD8</fullName>
    </submittedName>
</protein>
<dbReference type="PANTHER" id="PTHR43767">
    <property type="entry name" value="LONG-CHAIN-FATTY-ACID--COA LIGASE"/>
    <property type="match status" value="1"/>
</dbReference>
<gene>
    <name evidence="3" type="primary">fadD8</name>
    <name evidence="3" type="ORF">GCM10009639_56310</name>
</gene>
<keyword evidence="4" id="KW-1185">Reference proteome</keyword>
<dbReference type="InterPro" id="IPR050237">
    <property type="entry name" value="ATP-dep_AMP-bd_enzyme"/>
</dbReference>
<dbReference type="InterPro" id="IPR045851">
    <property type="entry name" value="AMP-bd_C_sf"/>
</dbReference>
<proteinExistence type="predicted"/>
<dbReference type="Pfam" id="PF13193">
    <property type="entry name" value="AMP-binding_C"/>
    <property type="match status" value="1"/>
</dbReference>
<dbReference type="InterPro" id="IPR000873">
    <property type="entry name" value="AMP-dep_synth/lig_dom"/>
</dbReference>
<dbReference type="Gene3D" id="3.40.50.12780">
    <property type="entry name" value="N-terminal domain of ligase-like"/>
    <property type="match status" value="1"/>
</dbReference>